<organism evidence="1 2">
    <name type="scientific">Camellia lanceoleosa</name>
    <dbReference type="NCBI Taxonomy" id="1840588"/>
    <lineage>
        <taxon>Eukaryota</taxon>
        <taxon>Viridiplantae</taxon>
        <taxon>Streptophyta</taxon>
        <taxon>Embryophyta</taxon>
        <taxon>Tracheophyta</taxon>
        <taxon>Spermatophyta</taxon>
        <taxon>Magnoliopsida</taxon>
        <taxon>eudicotyledons</taxon>
        <taxon>Gunneridae</taxon>
        <taxon>Pentapetalae</taxon>
        <taxon>asterids</taxon>
        <taxon>Ericales</taxon>
        <taxon>Theaceae</taxon>
        <taxon>Camellia</taxon>
    </lineage>
</organism>
<accession>A0ACC0J6J9</accession>
<name>A0ACC0J6J9_9ERIC</name>
<dbReference type="Proteomes" id="UP001060215">
    <property type="component" value="Chromosome 1"/>
</dbReference>
<proteinExistence type="predicted"/>
<sequence>MVVLMKVYTVLDHAANMQVSFQLLCGATRNIGVVIAIWAPIVLIRTLGMLRSRFDSIHLAFSDCLVPSTKGKSKRHRMGSLNLCFHKFLDYHSGDMETVIVADIPKGKLFKSSIDGSEWKDLDGHLDSTEKCLEGCVTELESREKNLESIYELVIESNEELDLIRKSIESRVQELESKEKSFHSFQQE</sequence>
<comment type="caution">
    <text evidence="1">The sequence shown here is derived from an EMBL/GenBank/DDBJ whole genome shotgun (WGS) entry which is preliminary data.</text>
</comment>
<dbReference type="EMBL" id="CM045758">
    <property type="protein sequence ID" value="KAI8032769.1"/>
    <property type="molecule type" value="Genomic_DNA"/>
</dbReference>
<reference evidence="1 2" key="1">
    <citation type="journal article" date="2022" name="Plant J.">
        <title>Chromosome-level genome of Camellia lanceoleosa provides a valuable resource for understanding genome evolution and self-incompatibility.</title>
        <authorList>
            <person name="Gong W."/>
            <person name="Xiao S."/>
            <person name="Wang L."/>
            <person name="Liao Z."/>
            <person name="Chang Y."/>
            <person name="Mo W."/>
            <person name="Hu G."/>
            <person name="Li W."/>
            <person name="Zhao G."/>
            <person name="Zhu H."/>
            <person name="Hu X."/>
            <person name="Ji K."/>
            <person name="Xiang X."/>
            <person name="Song Q."/>
            <person name="Yuan D."/>
            <person name="Jin S."/>
            <person name="Zhang L."/>
        </authorList>
    </citation>
    <scope>NUCLEOTIDE SEQUENCE [LARGE SCALE GENOMIC DNA]</scope>
    <source>
        <strain evidence="1">SQ_2022a</strain>
    </source>
</reference>
<keyword evidence="2" id="KW-1185">Reference proteome</keyword>
<evidence type="ECO:0000313" key="1">
    <source>
        <dbReference type="EMBL" id="KAI8032769.1"/>
    </source>
</evidence>
<gene>
    <name evidence="1" type="ORF">LOK49_LG01G01368</name>
</gene>
<evidence type="ECO:0000313" key="2">
    <source>
        <dbReference type="Proteomes" id="UP001060215"/>
    </source>
</evidence>
<protein>
    <submittedName>
        <fullName evidence="1">Uncharacterized protein</fullName>
    </submittedName>
</protein>